<comment type="caution">
    <text evidence="1">The sequence shown here is derived from an EMBL/GenBank/DDBJ whole genome shotgun (WGS) entry which is preliminary data.</text>
</comment>
<gene>
    <name evidence="1" type="ORF">ACFPEN_35425</name>
</gene>
<dbReference type="RefSeq" id="WP_358240694.1">
    <property type="nucleotide sequence ID" value="NZ_JBHSFS010000034.1"/>
</dbReference>
<keyword evidence="2" id="KW-1185">Reference proteome</keyword>
<accession>A0ABV9BVK0</accession>
<protein>
    <submittedName>
        <fullName evidence="1">Uncharacterized protein</fullName>
    </submittedName>
</protein>
<sequence length="507" mass="53467">MSTHFGGTSRLTYSLATVPAPLATDEPAHIDIVVSNSGTEAVLCKQILVEIPTGDLAQDLVPAGHRVVPTVEPSDQWTTDEIESGVLLTLPQDEMAAFTAGGTPLTVRPVSGESVSLTTHGLLLRLKDFKANGLAGTALLRVRETVSVDNGQTWETNQVTLPVAKYPAVEALTADVVGDLVLREADANGNPGSAPVTLLASGQKAVLTWTAPSDAICDVYFDGRHAGPLAGQEKWQFPVTGLTRDTHFHVQVALKRSGDTITQHLSTAVAVAKPVLEQLTVTQLTAVKITSGGRTNNDGHQLLTIEGAVEVDKESHFYGNVYGGNGTLIVGDAVVAKKSLSAEEQVTVTGSLTAQTVKARDEVLGKKLAVTEKALVGSTNFSGMDNGDLWISGKFSANRADLNTLLGTPDKLTGAFNGTERTAPSHGLLLLWIKTVGHHATRTVYVDINTGGENFETVAAASIDYGNAPDVWGASATVPLRKGQRYKIWQEGEGGTTDAYFFPVLSG</sequence>
<reference evidence="2" key="1">
    <citation type="journal article" date="2019" name="Int. J. Syst. Evol. Microbiol.">
        <title>The Global Catalogue of Microorganisms (GCM) 10K type strain sequencing project: providing services to taxonomists for standard genome sequencing and annotation.</title>
        <authorList>
            <consortium name="The Broad Institute Genomics Platform"/>
            <consortium name="The Broad Institute Genome Sequencing Center for Infectious Disease"/>
            <person name="Wu L."/>
            <person name="Ma J."/>
        </authorList>
    </citation>
    <scope>NUCLEOTIDE SEQUENCE [LARGE SCALE GENOMIC DNA]</scope>
    <source>
        <strain evidence="2">CECT 8064</strain>
    </source>
</reference>
<dbReference type="Proteomes" id="UP001595990">
    <property type="component" value="Unassembled WGS sequence"/>
</dbReference>
<organism evidence="1 2">
    <name type="scientific">Streptomyces ehimensis</name>
    <dbReference type="NCBI Taxonomy" id="68195"/>
    <lineage>
        <taxon>Bacteria</taxon>
        <taxon>Bacillati</taxon>
        <taxon>Actinomycetota</taxon>
        <taxon>Actinomycetes</taxon>
        <taxon>Kitasatosporales</taxon>
        <taxon>Streptomycetaceae</taxon>
        <taxon>Streptomyces</taxon>
    </lineage>
</organism>
<dbReference type="EMBL" id="JBHSFS010000034">
    <property type="protein sequence ID" value="MFC4518151.1"/>
    <property type="molecule type" value="Genomic_DNA"/>
</dbReference>
<name>A0ABV9BVK0_9ACTN</name>
<proteinExistence type="predicted"/>
<evidence type="ECO:0000313" key="2">
    <source>
        <dbReference type="Proteomes" id="UP001595990"/>
    </source>
</evidence>
<evidence type="ECO:0000313" key="1">
    <source>
        <dbReference type="EMBL" id="MFC4518151.1"/>
    </source>
</evidence>